<dbReference type="Pfam" id="PF00759">
    <property type="entry name" value="Glyco_hydro_9"/>
    <property type="match status" value="1"/>
</dbReference>
<protein>
    <recommendedName>
        <fullName evidence="9">Endoglucanase</fullName>
        <ecNumber evidence="9">3.2.1.4</ecNumber>
    </recommendedName>
</protein>
<dbReference type="InterPro" id="IPR033126">
    <property type="entry name" value="Glyco_hydro_9_Asp/Glu_AS"/>
</dbReference>
<accession>A0A5C3QR20</accession>
<evidence type="ECO:0000256" key="7">
    <source>
        <dbReference type="ARBA" id="ARBA00023326"/>
    </source>
</evidence>
<dbReference type="InterPro" id="IPR012341">
    <property type="entry name" value="6hp_glycosidase-like_sf"/>
</dbReference>
<evidence type="ECO:0000256" key="5">
    <source>
        <dbReference type="ARBA" id="ARBA00023277"/>
    </source>
</evidence>
<dbReference type="PROSITE" id="PS00698">
    <property type="entry name" value="GH9_3"/>
    <property type="match status" value="1"/>
</dbReference>
<dbReference type="Gene3D" id="1.50.10.10">
    <property type="match status" value="1"/>
</dbReference>
<feature type="active site" evidence="8">
    <location>
        <position position="481"/>
    </location>
</feature>
<sequence>MPRITATLLIALHAAAQLASGQTMPPNRANSTVPYEIPTDPKYDYAEAMHKSLLFYHAQRSGPLGPNRRLAWRGDSCFDCQGPNGEDLSGGYFEAANTMKWGLPLAWTITQLAFNVHVFSDAMKAVNEYNEALEGVKWGVDYLVNCISSPDQFVGQFGVSAIGDTDIDFGYFGPAEEYEMWAPQDVKRSEGIAYFNSTHRSSEILGESSAALAAASVIFESQDKEWSDKLRDHAIDLFERATKDKGTYMDSNHPNMRTAKEWYPSHGYNDELAWAAAWIYVATGDAQWKTTTDQYIKEAGSNIGEYSWDEKLPGAVLLMYLQTGDEEYKAAVERYISVYRPSGSVKQTAKGLSFHYAWGSLRYASNAGFIMMAYSKRLGYDHADAEWPIQYASQQINYALGDSGRSWVVGFGKDSPLSPYHKSSYNSFIDYPMRGEDNWAQGEDFLFSDTRNRFILYGALEGGPAWDDTFKDDRSAYEFTEVTQDYNAAFTGLNAAMIDFYGHSKFQPFTDCELDLGWSHHNASDPPQWPENDCYHTCNTDCDLSASPEDSDSPDNNTVDTDASGDEGGAQFLSVSSALGCAALISVLALV</sequence>
<keyword evidence="3 8" id="KW-0378">Hydrolase</keyword>
<evidence type="ECO:0000313" key="13">
    <source>
        <dbReference type="Proteomes" id="UP000305067"/>
    </source>
</evidence>
<evidence type="ECO:0000256" key="2">
    <source>
        <dbReference type="ARBA" id="ARBA00007072"/>
    </source>
</evidence>
<keyword evidence="5 8" id="KW-0119">Carbohydrate metabolism</keyword>
<gene>
    <name evidence="12" type="ORF">BDV98DRAFT_601893</name>
</gene>
<evidence type="ECO:0000256" key="6">
    <source>
        <dbReference type="ARBA" id="ARBA00023295"/>
    </source>
</evidence>
<evidence type="ECO:0000256" key="3">
    <source>
        <dbReference type="ARBA" id="ARBA00022801"/>
    </source>
</evidence>
<comment type="catalytic activity">
    <reaction evidence="1 9">
        <text>Endohydrolysis of (1-&gt;4)-beta-D-glucosidic linkages in cellulose, lichenin and cereal beta-D-glucans.</text>
        <dbReference type="EC" id="3.2.1.4"/>
    </reaction>
</comment>
<reference evidence="12 13" key="1">
    <citation type="journal article" date="2019" name="Nat. Ecol. Evol.">
        <title>Megaphylogeny resolves global patterns of mushroom evolution.</title>
        <authorList>
            <person name="Varga T."/>
            <person name="Krizsan K."/>
            <person name="Foldi C."/>
            <person name="Dima B."/>
            <person name="Sanchez-Garcia M."/>
            <person name="Sanchez-Ramirez S."/>
            <person name="Szollosi G.J."/>
            <person name="Szarkandi J.G."/>
            <person name="Papp V."/>
            <person name="Albert L."/>
            <person name="Andreopoulos W."/>
            <person name="Angelini C."/>
            <person name="Antonin V."/>
            <person name="Barry K.W."/>
            <person name="Bougher N.L."/>
            <person name="Buchanan P."/>
            <person name="Buyck B."/>
            <person name="Bense V."/>
            <person name="Catcheside P."/>
            <person name="Chovatia M."/>
            <person name="Cooper J."/>
            <person name="Damon W."/>
            <person name="Desjardin D."/>
            <person name="Finy P."/>
            <person name="Geml J."/>
            <person name="Haridas S."/>
            <person name="Hughes K."/>
            <person name="Justo A."/>
            <person name="Karasinski D."/>
            <person name="Kautmanova I."/>
            <person name="Kiss B."/>
            <person name="Kocsube S."/>
            <person name="Kotiranta H."/>
            <person name="LaButti K.M."/>
            <person name="Lechner B.E."/>
            <person name="Liimatainen K."/>
            <person name="Lipzen A."/>
            <person name="Lukacs Z."/>
            <person name="Mihaltcheva S."/>
            <person name="Morgado L.N."/>
            <person name="Niskanen T."/>
            <person name="Noordeloos M.E."/>
            <person name="Ohm R.A."/>
            <person name="Ortiz-Santana B."/>
            <person name="Ovrebo C."/>
            <person name="Racz N."/>
            <person name="Riley R."/>
            <person name="Savchenko A."/>
            <person name="Shiryaev A."/>
            <person name="Soop K."/>
            <person name="Spirin V."/>
            <person name="Szebenyi C."/>
            <person name="Tomsovsky M."/>
            <person name="Tulloss R.E."/>
            <person name="Uehling J."/>
            <person name="Grigoriev I.V."/>
            <person name="Vagvolgyi C."/>
            <person name="Papp T."/>
            <person name="Martin F.M."/>
            <person name="Miettinen O."/>
            <person name="Hibbett D.S."/>
            <person name="Nagy L.G."/>
        </authorList>
    </citation>
    <scope>NUCLEOTIDE SEQUENCE [LARGE SCALE GENOMIC DNA]</scope>
    <source>
        <strain evidence="12 13">CBS 309.79</strain>
    </source>
</reference>
<keyword evidence="7 8" id="KW-0624">Polysaccharide degradation</keyword>
<dbReference type="InterPro" id="IPR001701">
    <property type="entry name" value="Glyco_hydro_9"/>
</dbReference>
<evidence type="ECO:0000256" key="8">
    <source>
        <dbReference type="PROSITE-ProRule" id="PRU10060"/>
    </source>
</evidence>
<evidence type="ECO:0000256" key="10">
    <source>
        <dbReference type="SAM" id="MobiDB-lite"/>
    </source>
</evidence>
<dbReference type="OrthoDB" id="10257085at2759"/>
<keyword evidence="9" id="KW-0732">Signal</keyword>
<dbReference type="PANTHER" id="PTHR22298">
    <property type="entry name" value="ENDO-1,4-BETA-GLUCANASE"/>
    <property type="match status" value="1"/>
</dbReference>
<keyword evidence="13" id="KW-1185">Reference proteome</keyword>
<organism evidence="12 13">
    <name type="scientific">Pterulicium gracile</name>
    <dbReference type="NCBI Taxonomy" id="1884261"/>
    <lineage>
        <taxon>Eukaryota</taxon>
        <taxon>Fungi</taxon>
        <taxon>Dikarya</taxon>
        <taxon>Basidiomycota</taxon>
        <taxon>Agaricomycotina</taxon>
        <taxon>Agaricomycetes</taxon>
        <taxon>Agaricomycetidae</taxon>
        <taxon>Agaricales</taxon>
        <taxon>Pleurotineae</taxon>
        <taxon>Pterulaceae</taxon>
        <taxon>Pterulicium</taxon>
    </lineage>
</organism>
<feature type="region of interest" description="Disordered" evidence="10">
    <location>
        <begin position="545"/>
        <end position="565"/>
    </location>
</feature>
<evidence type="ECO:0000256" key="1">
    <source>
        <dbReference type="ARBA" id="ARBA00000966"/>
    </source>
</evidence>
<dbReference type="GO" id="GO:0030245">
    <property type="term" value="P:cellulose catabolic process"/>
    <property type="evidence" value="ECO:0007669"/>
    <property type="project" value="UniProtKB-KW"/>
</dbReference>
<comment type="similarity">
    <text evidence="2 8 9">Belongs to the glycosyl hydrolase 9 (cellulase E) family.</text>
</comment>
<dbReference type="EMBL" id="ML178818">
    <property type="protein sequence ID" value="TFL04426.1"/>
    <property type="molecule type" value="Genomic_DNA"/>
</dbReference>
<feature type="signal peptide" evidence="9">
    <location>
        <begin position="1"/>
        <end position="21"/>
    </location>
</feature>
<evidence type="ECO:0000256" key="4">
    <source>
        <dbReference type="ARBA" id="ARBA00023001"/>
    </source>
</evidence>
<evidence type="ECO:0000313" key="12">
    <source>
        <dbReference type="EMBL" id="TFL04426.1"/>
    </source>
</evidence>
<dbReference type="EC" id="3.2.1.4" evidence="9"/>
<keyword evidence="4 9" id="KW-0136">Cellulose degradation</keyword>
<dbReference type="Proteomes" id="UP000305067">
    <property type="component" value="Unassembled WGS sequence"/>
</dbReference>
<evidence type="ECO:0000259" key="11">
    <source>
        <dbReference type="Pfam" id="PF00759"/>
    </source>
</evidence>
<feature type="active site" evidence="8">
    <location>
        <position position="472"/>
    </location>
</feature>
<dbReference type="InterPro" id="IPR008928">
    <property type="entry name" value="6-hairpin_glycosidase_sf"/>
</dbReference>
<dbReference type="GO" id="GO:0008810">
    <property type="term" value="F:cellulase activity"/>
    <property type="evidence" value="ECO:0007669"/>
    <property type="project" value="UniProtKB-EC"/>
</dbReference>
<name>A0A5C3QR20_9AGAR</name>
<dbReference type="AlphaFoldDB" id="A0A5C3QR20"/>
<dbReference type="STRING" id="1884261.A0A5C3QR20"/>
<dbReference type="SUPFAM" id="SSF48208">
    <property type="entry name" value="Six-hairpin glycosidases"/>
    <property type="match status" value="1"/>
</dbReference>
<proteinExistence type="inferred from homology"/>
<keyword evidence="6 8" id="KW-0326">Glycosidase</keyword>
<evidence type="ECO:0000256" key="9">
    <source>
        <dbReference type="RuleBase" id="RU361166"/>
    </source>
</evidence>
<feature type="chain" id="PRO_5023160140" description="Endoglucanase" evidence="9">
    <location>
        <begin position="22"/>
        <end position="591"/>
    </location>
</feature>
<feature type="domain" description="Glycoside hydrolase family 9" evidence="11">
    <location>
        <begin position="45"/>
        <end position="493"/>
    </location>
</feature>